<dbReference type="EMBL" id="UINC01223433">
    <property type="protein sequence ID" value="SVE52631.1"/>
    <property type="molecule type" value="Genomic_DNA"/>
</dbReference>
<gene>
    <name evidence="1" type="ORF">METZ01_LOCUS505485</name>
</gene>
<organism evidence="1">
    <name type="scientific">marine metagenome</name>
    <dbReference type="NCBI Taxonomy" id="408172"/>
    <lineage>
        <taxon>unclassified sequences</taxon>
        <taxon>metagenomes</taxon>
        <taxon>ecological metagenomes</taxon>
    </lineage>
</organism>
<evidence type="ECO:0000313" key="1">
    <source>
        <dbReference type="EMBL" id="SVE52631.1"/>
    </source>
</evidence>
<accession>A0A383E7C9</accession>
<proteinExistence type="predicted"/>
<feature type="non-terminal residue" evidence="1">
    <location>
        <position position="24"/>
    </location>
</feature>
<feature type="non-terminal residue" evidence="1">
    <location>
        <position position="1"/>
    </location>
</feature>
<dbReference type="AlphaFoldDB" id="A0A383E7C9"/>
<name>A0A383E7C9_9ZZZZ</name>
<reference evidence="1" key="1">
    <citation type="submission" date="2018-05" db="EMBL/GenBank/DDBJ databases">
        <authorList>
            <person name="Lanie J.A."/>
            <person name="Ng W.-L."/>
            <person name="Kazmierczak K.M."/>
            <person name="Andrzejewski T.M."/>
            <person name="Davidsen T.M."/>
            <person name="Wayne K.J."/>
            <person name="Tettelin H."/>
            <person name="Glass J.I."/>
            <person name="Rusch D."/>
            <person name="Podicherti R."/>
            <person name="Tsui H.-C.T."/>
            <person name="Winkler M.E."/>
        </authorList>
    </citation>
    <scope>NUCLEOTIDE SEQUENCE</scope>
</reference>
<protein>
    <submittedName>
        <fullName evidence="1">Uncharacterized protein</fullName>
    </submittedName>
</protein>
<sequence>MNYLFRLKIVLEIKQKKPLNLLYI</sequence>